<feature type="signal peptide" evidence="1">
    <location>
        <begin position="1"/>
        <end position="25"/>
    </location>
</feature>
<reference evidence="2" key="1">
    <citation type="submission" date="2024-02" db="EMBL/GenBank/DDBJ databases">
        <title>Tomenella chthoni gen. nov. sp. nov., a member of the family Jonesiaceae isolated from bat guano.</title>
        <authorList>
            <person name="Miller S.L."/>
            <person name="King J."/>
            <person name="Sankaranarayanan K."/>
            <person name="Lawson P.A."/>
        </authorList>
    </citation>
    <scope>NUCLEOTIDE SEQUENCE</scope>
    <source>
        <strain evidence="2">BS-20</strain>
    </source>
</reference>
<organism evidence="2">
    <name type="scientific">Jonesiaceae bacterium BS-20</name>
    <dbReference type="NCBI Taxonomy" id="3120821"/>
    <lineage>
        <taxon>Bacteria</taxon>
        <taxon>Bacillati</taxon>
        <taxon>Actinomycetota</taxon>
        <taxon>Actinomycetes</taxon>
        <taxon>Micrococcales</taxon>
        <taxon>Jonesiaceae</taxon>
    </lineage>
</organism>
<accession>A0AAU7DXY2</accession>
<keyword evidence="1" id="KW-0732">Signal</keyword>
<dbReference type="EMBL" id="CP146203">
    <property type="protein sequence ID" value="XBH23017.1"/>
    <property type="molecule type" value="Genomic_DNA"/>
</dbReference>
<evidence type="ECO:0000256" key="1">
    <source>
        <dbReference type="SAM" id="SignalP"/>
    </source>
</evidence>
<name>A0AAU7DXY2_9MICO</name>
<proteinExistence type="predicted"/>
<dbReference type="AlphaFoldDB" id="A0AAU7DXY2"/>
<sequence>MSTSRPSVLRFAACVAALLYLSACASPGSTSYADFSEKTVAGTTVLISNSSTEGADAKLTGEIAISDGCLVLAIEGDSTPVVWPKGTTLSKTSVTVPDRDEEYRVGDTVSLSGGEAHFDGTSTCVPDGIAFIVWNITKV</sequence>
<evidence type="ECO:0000313" key="2">
    <source>
        <dbReference type="EMBL" id="XBH23017.1"/>
    </source>
</evidence>
<gene>
    <name evidence="2" type="ORF">V5R04_07340</name>
</gene>
<feature type="chain" id="PRO_5043783865" evidence="1">
    <location>
        <begin position="26"/>
        <end position="139"/>
    </location>
</feature>
<protein>
    <submittedName>
        <fullName evidence="2">Uncharacterized protein</fullName>
    </submittedName>
</protein>